<keyword evidence="2" id="KW-0134">Cell wall</keyword>
<dbReference type="NCBIfam" id="TIGR01167">
    <property type="entry name" value="LPXTG_anchor"/>
    <property type="match status" value="1"/>
</dbReference>
<keyword evidence="3" id="KW-0964">Secreted</keyword>
<dbReference type="InterPro" id="IPR040605">
    <property type="entry name" value="Glyco_hydro2_dom5"/>
</dbReference>
<dbReference type="Proteomes" id="UP000640335">
    <property type="component" value="Unassembled WGS sequence"/>
</dbReference>
<dbReference type="InterPro" id="IPR044060">
    <property type="entry name" value="Bacterial_rp_domain"/>
</dbReference>
<dbReference type="InterPro" id="IPR006104">
    <property type="entry name" value="Glyco_hydro_2_N"/>
</dbReference>
<dbReference type="Pfam" id="PF02837">
    <property type="entry name" value="Glyco_hydro_2_N"/>
    <property type="match status" value="1"/>
</dbReference>
<keyword evidence="6" id="KW-0572">Peptidoglycan-anchor</keyword>
<feature type="chain" id="PRO_5046069160" evidence="10">
    <location>
        <begin position="29"/>
        <end position="1683"/>
    </location>
</feature>
<evidence type="ECO:0000313" key="12">
    <source>
        <dbReference type="EMBL" id="MBD7914990.1"/>
    </source>
</evidence>
<organism evidence="12 13">
    <name type="scientific">Clostridium gallinarum</name>
    <dbReference type="NCBI Taxonomy" id="2762246"/>
    <lineage>
        <taxon>Bacteria</taxon>
        <taxon>Bacillati</taxon>
        <taxon>Bacillota</taxon>
        <taxon>Clostridia</taxon>
        <taxon>Eubacteriales</taxon>
        <taxon>Clostridiaceae</taxon>
        <taxon>Clostridium</taxon>
    </lineage>
</organism>
<dbReference type="PROSITE" id="PS50847">
    <property type="entry name" value="GRAM_POS_ANCHORING"/>
    <property type="match status" value="1"/>
</dbReference>
<feature type="compositionally biased region" description="Low complexity" evidence="8">
    <location>
        <begin position="1629"/>
        <end position="1650"/>
    </location>
</feature>
<dbReference type="Pfam" id="PF18565">
    <property type="entry name" value="Glyco_hydro2_C5"/>
    <property type="match status" value="1"/>
</dbReference>
<dbReference type="Pfam" id="PF18998">
    <property type="entry name" value="Flg_new_2"/>
    <property type="match status" value="1"/>
</dbReference>
<dbReference type="SUPFAM" id="SSF49785">
    <property type="entry name" value="Galactose-binding domain-like"/>
    <property type="match status" value="2"/>
</dbReference>
<dbReference type="PANTHER" id="PTHR42732:SF1">
    <property type="entry name" value="BETA-MANNOSIDASE"/>
    <property type="match status" value="1"/>
</dbReference>
<dbReference type="Pfam" id="PF07532">
    <property type="entry name" value="Big_4"/>
    <property type="match status" value="1"/>
</dbReference>
<dbReference type="InterPro" id="IPR032311">
    <property type="entry name" value="DUF4982"/>
</dbReference>
<dbReference type="Gene3D" id="1.20.1270.70">
    <property type="entry name" value="Designed single chain three-helix bundle"/>
    <property type="match status" value="1"/>
</dbReference>
<dbReference type="InterPro" id="IPR006102">
    <property type="entry name" value="Ig-like_GH2"/>
</dbReference>
<evidence type="ECO:0000256" key="9">
    <source>
        <dbReference type="SAM" id="Phobius"/>
    </source>
</evidence>
<feature type="region of interest" description="Disordered" evidence="8">
    <location>
        <begin position="1585"/>
        <end position="1650"/>
    </location>
</feature>
<dbReference type="PANTHER" id="PTHR42732">
    <property type="entry name" value="BETA-GALACTOSIDASE"/>
    <property type="match status" value="1"/>
</dbReference>
<keyword evidence="5" id="KW-0378">Hydrolase</keyword>
<evidence type="ECO:0000313" key="13">
    <source>
        <dbReference type="Proteomes" id="UP000640335"/>
    </source>
</evidence>
<comment type="similarity">
    <text evidence="1">Belongs to the glycosyl hydrolase 2 family.</text>
</comment>
<dbReference type="Gene3D" id="3.20.20.80">
    <property type="entry name" value="Glycosidases"/>
    <property type="match status" value="1"/>
</dbReference>
<dbReference type="InterPro" id="IPR006101">
    <property type="entry name" value="Glyco_hydro_2"/>
</dbReference>
<proteinExistence type="inferred from homology"/>
<evidence type="ECO:0000256" key="7">
    <source>
        <dbReference type="ARBA" id="ARBA00023295"/>
    </source>
</evidence>
<dbReference type="Gene3D" id="1.20.1270.90">
    <property type="entry name" value="AF1782-like"/>
    <property type="match status" value="2"/>
</dbReference>
<keyword evidence="4 10" id="KW-0732">Signal</keyword>
<dbReference type="PRINTS" id="PR00132">
    <property type="entry name" value="GLHYDRLASE2"/>
</dbReference>
<evidence type="ECO:0000256" key="1">
    <source>
        <dbReference type="ARBA" id="ARBA00007401"/>
    </source>
</evidence>
<comment type="caution">
    <text evidence="12">The sequence shown here is derived from an EMBL/GenBank/DDBJ whole genome shotgun (WGS) entry which is preliminary data.</text>
</comment>
<dbReference type="Pfam" id="PF16355">
    <property type="entry name" value="DUF4982"/>
    <property type="match status" value="1"/>
</dbReference>
<feature type="transmembrane region" description="Helical" evidence="9">
    <location>
        <begin position="1660"/>
        <end position="1677"/>
    </location>
</feature>
<keyword evidence="7" id="KW-0326">Glycosidase</keyword>
<keyword evidence="13" id="KW-1185">Reference proteome</keyword>
<protein>
    <submittedName>
        <fullName evidence="12">DUF4982 domain-containing protein</fullName>
    </submittedName>
</protein>
<dbReference type="InterPro" id="IPR036156">
    <property type="entry name" value="Beta-gal/glucu_dom_sf"/>
</dbReference>
<evidence type="ECO:0000256" key="2">
    <source>
        <dbReference type="ARBA" id="ARBA00022512"/>
    </source>
</evidence>
<dbReference type="EMBL" id="JACSQZ010000021">
    <property type="protein sequence ID" value="MBD7914990.1"/>
    <property type="molecule type" value="Genomic_DNA"/>
</dbReference>
<dbReference type="InterPro" id="IPR017853">
    <property type="entry name" value="GH"/>
</dbReference>
<evidence type="ECO:0000259" key="11">
    <source>
        <dbReference type="PROSITE" id="PS50847"/>
    </source>
</evidence>
<dbReference type="SUPFAM" id="SSF49303">
    <property type="entry name" value="beta-Galactosidase/glucuronidase domain"/>
    <property type="match status" value="1"/>
</dbReference>
<dbReference type="InterPro" id="IPR019931">
    <property type="entry name" value="LPXTG_anchor"/>
</dbReference>
<reference evidence="12 13" key="1">
    <citation type="submission" date="2020-08" db="EMBL/GenBank/DDBJ databases">
        <title>A Genomic Blueprint of the Chicken Gut Microbiome.</title>
        <authorList>
            <person name="Gilroy R."/>
            <person name="Ravi A."/>
            <person name="Getino M."/>
            <person name="Pursley I."/>
            <person name="Horton D.L."/>
            <person name="Alikhan N.-F."/>
            <person name="Baker D."/>
            <person name="Gharbi K."/>
            <person name="Hall N."/>
            <person name="Watson M."/>
            <person name="Adriaenssens E.M."/>
            <person name="Foster-Nyarko E."/>
            <person name="Jarju S."/>
            <person name="Secka A."/>
            <person name="Antonio M."/>
            <person name="Oren A."/>
            <person name="Chaudhuri R."/>
            <person name="La Ragione R.M."/>
            <person name="Hildebrand F."/>
            <person name="Pallen M.J."/>
        </authorList>
    </citation>
    <scope>NUCLEOTIDE SEQUENCE [LARGE SCALE GENOMIC DNA]</scope>
    <source>
        <strain evidence="12 13">Sa3CUN1</strain>
    </source>
</reference>
<sequence length="1683" mass="186506">MRRFHKKCCALLVGISVMTSTMPISVKADTKQIQAAETVYVGVIKDGERSTVFNQDWRFYKGDQPGLEAVAFNDSSWRSLSLPHDWSIEEDFTVQGEAESGFLLGGTGWYRKHFVIPEKYEGKEFTINFDGVYMNAEVYVNGKLLGEHNYGYTAFAFDITDELICDGQTENIIAVKVKNPIPSSRWYSGSGIYRDVTLTVTDSIHVSHLGTTVTTPEIETQRGGNVDVIVETSVENESDNATDIKLKTTVVNSNGEEVSTPVESIENIAANESFNFGQTIVVNNTALWSVESPNMYKVKNEVIVNDNVVDTYYTDFGFRYFNFDRDTGFSLNGENMKLKGVSMHHDQGSLGAASYYRAVERQMEIMKEMGVNAIRVTHNPASETLLEICDRLGLLVINEAFDTWTNSKNGNVNDFSKFFNVTIEDDNEIINGETGMSWGEFETRTMVKTSKNNPSVIMWSIGNEVLEGIGGNSSNYPQIAQNIINWIQEEDTTRPVTIGDNRSKGGLGNTNAVAISDVVANNGGIVGFNYANESQFNSLRNSKTNWILYGAETSSAVHSRGYYKSINRTPQSNSDLQIPEFDNNSNKVGWGHSASDAWKYTIKYDYNAGEFVWTGFDYIGEPTPWNGIGTGSVSGVGAAPKSSYFGIVDTAGFEKDVYYLYQSQWNDDVNTLHILPTWNEEDIPVSNGNVQVDVFTDAYKVELYVNNNLVGTKTATEHTTGVGYKYYTFDNDSLYPSFSVKYEKGTIEAKGYDKDGNLLTNTEGRSSINTYGKVTTVDLSADNTTIDADGYDLSYITVDLVDKDGNITSGANNELTYTLEGNGKIVGLDNGNAADTDSYKPETDKSGSRSAFNGKALVIVQSTKDAGEMTLTVSGEGLESKTITINTVNNEEDNKYIQSYDIVKDYYVSLEEEPLLPESVNARYSDGTTDTLKINWNEYNKEELKTPQIFKITGKLENNNITVVVNIHVIGNIVAIENYSAFTYAGTIPSLPNTLKGYLENGNESEDFVVDWNLDELDFSNENTNVLVPGTINLLGKTYNVTASIRVVPSLKAARNLAINKLSDNDDIPILSQSPTKISDNLNSINNGVKVDTVSTNERWTNWNERSLVNENGEPKGAYVQFDWKNKYDIDRLDLWLFTDNSSGRIPKKVEISYKDEEGNYIVATHTNTTEVSYTSGETTYFLDNVINTDSIRIYMQQPQVGSCIGLTEVNVYEYVPQENANTTSILNEIKIDGIALENLDSSINEYTVNLEKLPELVEASAEDNASVTMLPIYNNKSIIIVRAEDGTKNIYTINYELPAPKEYTVTVNKTDGGSVAGEGKYLDGKEVTLIATANNGFEFIGWFDENGNEISREYTYRFIVKSDLVLNAKFKEQDKIPVATDKTILQYTVDYAEDIKLQGGLDNVVPAVVQEFEAALKNAKNVLLNESATETEVNLATDRLIKVIHMLDFKKGDKDELKKVVGIIGSLDGSKYKESTWTIFEAELNNANKVIANENAMEEEVKEVYNKLIKAYLDLRLIPDKSRLEELVNKVESMDLSKYTKESVSELKDKLSKVKLVLDYEEATQDEIDSAADELELALGGLELAQGNNDGNTDSNNGATEGNDDNSTNNDNNGNINNDTSNNEEDTSSNNESTNSNDSNGKGNSDLPSTGSVISNNQIIIIGLLLVISGVSYLLINKKKIS</sequence>
<feature type="signal peptide" evidence="10">
    <location>
        <begin position="1"/>
        <end position="28"/>
    </location>
</feature>
<dbReference type="InterPro" id="IPR008979">
    <property type="entry name" value="Galactose-bd-like_sf"/>
</dbReference>
<feature type="domain" description="Gram-positive cocci surface proteins LPxTG" evidence="11">
    <location>
        <begin position="1648"/>
        <end position="1683"/>
    </location>
</feature>
<evidence type="ECO:0000256" key="4">
    <source>
        <dbReference type="ARBA" id="ARBA00022729"/>
    </source>
</evidence>
<dbReference type="InterPro" id="IPR011081">
    <property type="entry name" value="Big_4"/>
</dbReference>
<accession>A0ABR8Q3J5</accession>
<keyword evidence="9" id="KW-0812">Transmembrane</keyword>
<dbReference type="Gene3D" id="2.60.120.260">
    <property type="entry name" value="Galactose-binding domain-like"/>
    <property type="match status" value="2"/>
</dbReference>
<dbReference type="Gene3D" id="2.60.40.10">
    <property type="entry name" value="Immunoglobulins"/>
    <property type="match status" value="3"/>
</dbReference>
<dbReference type="Pfam" id="PF00703">
    <property type="entry name" value="Glyco_hydro_2"/>
    <property type="match status" value="1"/>
</dbReference>
<evidence type="ECO:0000256" key="10">
    <source>
        <dbReference type="SAM" id="SignalP"/>
    </source>
</evidence>
<evidence type="ECO:0000256" key="6">
    <source>
        <dbReference type="ARBA" id="ARBA00023088"/>
    </source>
</evidence>
<dbReference type="Pfam" id="PF02836">
    <property type="entry name" value="Glyco_hydro_2_C"/>
    <property type="match status" value="1"/>
</dbReference>
<dbReference type="SUPFAM" id="SSF51445">
    <property type="entry name" value="(Trans)glycosidases"/>
    <property type="match status" value="1"/>
</dbReference>
<dbReference type="InterPro" id="IPR006103">
    <property type="entry name" value="Glyco_hydro_2_cat"/>
</dbReference>
<dbReference type="RefSeq" id="WP_191749755.1">
    <property type="nucleotide sequence ID" value="NZ_JACSQZ010000021.1"/>
</dbReference>
<evidence type="ECO:0000256" key="3">
    <source>
        <dbReference type="ARBA" id="ARBA00022525"/>
    </source>
</evidence>
<name>A0ABR8Q3J5_9CLOT</name>
<evidence type="ECO:0000256" key="5">
    <source>
        <dbReference type="ARBA" id="ARBA00022801"/>
    </source>
</evidence>
<evidence type="ECO:0000256" key="8">
    <source>
        <dbReference type="SAM" id="MobiDB-lite"/>
    </source>
</evidence>
<dbReference type="InterPro" id="IPR051913">
    <property type="entry name" value="GH2_Domain-Containing"/>
</dbReference>
<keyword evidence="9" id="KW-0472">Membrane</keyword>
<dbReference type="InterPro" id="IPR013783">
    <property type="entry name" value="Ig-like_fold"/>
</dbReference>
<feature type="compositionally biased region" description="Low complexity" evidence="8">
    <location>
        <begin position="1585"/>
        <end position="1622"/>
    </location>
</feature>
<gene>
    <name evidence="12" type="ORF">H9660_07495</name>
</gene>
<keyword evidence="9" id="KW-1133">Transmembrane helix</keyword>